<accession>A0A0A8ZSU3</accession>
<name>A0A0A8ZSU3_ARUDO</name>
<reference evidence="1" key="2">
    <citation type="journal article" date="2015" name="Data Brief">
        <title>Shoot transcriptome of the giant reed, Arundo donax.</title>
        <authorList>
            <person name="Barrero R.A."/>
            <person name="Guerrero F.D."/>
            <person name="Moolhuijzen P."/>
            <person name="Goolsby J.A."/>
            <person name="Tidwell J."/>
            <person name="Bellgard S.E."/>
            <person name="Bellgard M.I."/>
        </authorList>
    </citation>
    <scope>NUCLEOTIDE SEQUENCE</scope>
    <source>
        <tissue evidence="1">Shoot tissue taken approximately 20 cm above the soil surface</tissue>
    </source>
</reference>
<proteinExistence type="predicted"/>
<reference evidence="1" key="1">
    <citation type="submission" date="2014-09" db="EMBL/GenBank/DDBJ databases">
        <authorList>
            <person name="Magalhaes I.L.F."/>
            <person name="Oliveira U."/>
            <person name="Santos F.R."/>
            <person name="Vidigal T.H.D.A."/>
            <person name="Brescovit A.D."/>
            <person name="Santos A.J."/>
        </authorList>
    </citation>
    <scope>NUCLEOTIDE SEQUENCE</scope>
    <source>
        <tissue evidence="1">Shoot tissue taken approximately 20 cm above the soil surface</tissue>
    </source>
</reference>
<dbReference type="AlphaFoldDB" id="A0A0A8ZSU3"/>
<evidence type="ECO:0000313" key="1">
    <source>
        <dbReference type="EMBL" id="JAD40748.1"/>
    </source>
</evidence>
<sequence length="32" mass="3746">MVILNYTKEYISTILYSLCSHIDVVRECVVKL</sequence>
<organism evidence="1">
    <name type="scientific">Arundo donax</name>
    <name type="common">Giant reed</name>
    <name type="synonym">Donax arundinaceus</name>
    <dbReference type="NCBI Taxonomy" id="35708"/>
    <lineage>
        <taxon>Eukaryota</taxon>
        <taxon>Viridiplantae</taxon>
        <taxon>Streptophyta</taxon>
        <taxon>Embryophyta</taxon>
        <taxon>Tracheophyta</taxon>
        <taxon>Spermatophyta</taxon>
        <taxon>Magnoliopsida</taxon>
        <taxon>Liliopsida</taxon>
        <taxon>Poales</taxon>
        <taxon>Poaceae</taxon>
        <taxon>PACMAD clade</taxon>
        <taxon>Arundinoideae</taxon>
        <taxon>Arundineae</taxon>
        <taxon>Arundo</taxon>
    </lineage>
</organism>
<dbReference type="EMBL" id="GBRH01257147">
    <property type="protein sequence ID" value="JAD40748.1"/>
    <property type="molecule type" value="Transcribed_RNA"/>
</dbReference>
<protein>
    <submittedName>
        <fullName evidence="1">Uncharacterized protein</fullName>
    </submittedName>
</protein>